<evidence type="ECO:0000313" key="5">
    <source>
        <dbReference type="Proteomes" id="UP000053660"/>
    </source>
</evidence>
<organism evidence="4 5">
    <name type="scientific">Oesophagostomum dentatum</name>
    <name type="common">Nodular worm</name>
    <dbReference type="NCBI Taxonomy" id="61180"/>
    <lineage>
        <taxon>Eukaryota</taxon>
        <taxon>Metazoa</taxon>
        <taxon>Ecdysozoa</taxon>
        <taxon>Nematoda</taxon>
        <taxon>Chromadorea</taxon>
        <taxon>Rhabditida</taxon>
        <taxon>Rhabditina</taxon>
        <taxon>Rhabditomorpha</taxon>
        <taxon>Strongyloidea</taxon>
        <taxon>Strongylidae</taxon>
        <taxon>Oesophagostomum</taxon>
    </lineage>
</organism>
<dbReference type="Proteomes" id="UP000053660">
    <property type="component" value="Unassembled WGS sequence"/>
</dbReference>
<name>A0A0B1SLG8_OESDE</name>
<accession>A0A0B1SLG8</accession>
<gene>
    <name evidence="4" type="ORF">OESDEN_15558</name>
</gene>
<dbReference type="EMBL" id="KN567070">
    <property type="protein sequence ID" value="KHJ84726.1"/>
    <property type="molecule type" value="Genomic_DNA"/>
</dbReference>
<evidence type="ECO:0008006" key="6">
    <source>
        <dbReference type="Google" id="ProtNLM"/>
    </source>
</evidence>
<dbReference type="GO" id="GO:0005739">
    <property type="term" value="C:mitochondrion"/>
    <property type="evidence" value="ECO:0007669"/>
    <property type="project" value="UniProtKB-SubCell"/>
</dbReference>
<evidence type="ECO:0000256" key="1">
    <source>
        <dbReference type="ARBA" id="ARBA00004173"/>
    </source>
</evidence>
<evidence type="ECO:0000256" key="3">
    <source>
        <dbReference type="ARBA" id="ARBA00023128"/>
    </source>
</evidence>
<dbReference type="SUPFAM" id="SSF54427">
    <property type="entry name" value="NTF2-like"/>
    <property type="match status" value="1"/>
</dbReference>
<evidence type="ECO:0000256" key="2">
    <source>
        <dbReference type="ARBA" id="ARBA00022946"/>
    </source>
</evidence>
<keyword evidence="5" id="KW-1185">Reference proteome</keyword>
<dbReference type="Gene3D" id="3.10.450.240">
    <property type="match status" value="1"/>
</dbReference>
<proteinExistence type="predicted"/>
<dbReference type="PANTHER" id="PTHR28554:SF1">
    <property type="entry name" value="LARGE RIBOSOMAL SUBUNIT PROTEIN ML45"/>
    <property type="match status" value="1"/>
</dbReference>
<reference evidence="4 5" key="1">
    <citation type="submission" date="2014-03" db="EMBL/GenBank/DDBJ databases">
        <title>Draft genome of the hookworm Oesophagostomum dentatum.</title>
        <authorList>
            <person name="Mitreva M."/>
        </authorList>
    </citation>
    <scope>NUCLEOTIDE SEQUENCE [LARGE SCALE GENOMIC DNA]</scope>
    <source>
        <strain evidence="4 5">OD-Hann</strain>
    </source>
</reference>
<dbReference type="PANTHER" id="PTHR28554">
    <property type="entry name" value="39S RIBOSOMAL PROTEIN L45, MITOCHONDRIAL"/>
    <property type="match status" value="1"/>
</dbReference>
<comment type="subcellular location">
    <subcellularLocation>
        <location evidence="1">Mitochondrion</location>
    </subcellularLocation>
</comment>
<dbReference type="InterPro" id="IPR032710">
    <property type="entry name" value="NTF2-like_dom_sf"/>
</dbReference>
<dbReference type="InterPro" id="IPR051975">
    <property type="entry name" value="mtLSU_mL45"/>
</dbReference>
<evidence type="ECO:0000313" key="4">
    <source>
        <dbReference type="EMBL" id="KHJ84726.1"/>
    </source>
</evidence>
<dbReference type="OrthoDB" id="19619at2759"/>
<keyword evidence="2" id="KW-0809">Transit peptide</keyword>
<sequence>MHTKQKLAVYDRFGHLILGSETEPREVIEYVVFENHIAVVDGMWRLHDKVYPRWVPPKQGTHITYELSEF</sequence>
<protein>
    <recommendedName>
        <fullName evidence="6">Tim44-like domain-containing protein</fullName>
    </recommendedName>
</protein>
<dbReference type="AlphaFoldDB" id="A0A0B1SLG8"/>
<keyword evidence="3" id="KW-0496">Mitochondrion</keyword>